<sequence>MSYLTSVNASPVTQSSALSVSHHATALEICDIVYGPTIPPWDTIERFYEPSATYENPFLTATSRDVISDIHTLASQLAQVDVPKPVAVLFALFGMERRGRWKDPWFRAVQVWSEVGDVCESDSFDGHRKTIVEHTLHILLLPGLHSSSAFQPPTPYTPVRSATPPELSVYPVVPALPDGTQYTTLGLNINIPSPLHLRLPMMTRLLFNDVGRITHHRDFWDVKDVLGLVPGMTLTQWITSRIFAQGVRGVVGIAKSLFSTRTAHSTDLVNSTGEEGDLSPAQAYAKSVKASIGRRRSLAGPETVVSASY</sequence>
<dbReference type="Proteomes" id="UP001497453">
    <property type="component" value="Chromosome 2"/>
</dbReference>
<gene>
    <name evidence="1" type="ORF">GFSPODELE1_LOCUS3047</name>
</gene>
<evidence type="ECO:0000313" key="2">
    <source>
        <dbReference type="Proteomes" id="UP001497453"/>
    </source>
</evidence>
<reference evidence="2" key="1">
    <citation type="submission" date="2024-04" db="EMBL/GenBank/DDBJ databases">
        <authorList>
            <person name="Shaw F."/>
            <person name="Minotto A."/>
        </authorList>
    </citation>
    <scope>NUCLEOTIDE SEQUENCE [LARGE SCALE GENOMIC DNA]</scope>
</reference>
<name>A0ABP1CZZ0_9APHY</name>
<evidence type="ECO:0000313" key="1">
    <source>
        <dbReference type="EMBL" id="CAL1700214.1"/>
    </source>
</evidence>
<proteinExistence type="predicted"/>
<keyword evidence="2" id="KW-1185">Reference proteome</keyword>
<accession>A0ABP1CZZ0</accession>
<dbReference type="EMBL" id="OZ037945">
    <property type="protein sequence ID" value="CAL1700214.1"/>
    <property type="molecule type" value="Genomic_DNA"/>
</dbReference>
<protein>
    <submittedName>
        <fullName evidence="1">Uncharacterized protein</fullName>
    </submittedName>
</protein>
<organism evidence="1 2">
    <name type="scientific">Somion occarium</name>
    <dbReference type="NCBI Taxonomy" id="3059160"/>
    <lineage>
        <taxon>Eukaryota</taxon>
        <taxon>Fungi</taxon>
        <taxon>Dikarya</taxon>
        <taxon>Basidiomycota</taxon>
        <taxon>Agaricomycotina</taxon>
        <taxon>Agaricomycetes</taxon>
        <taxon>Polyporales</taxon>
        <taxon>Cerrenaceae</taxon>
        <taxon>Somion</taxon>
    </lineage>
</organism>